<organism evidence="3 4">
    <name type="scientific">Planococcus versutus</name>
    <dbReference type="NCBI Taxonomy" id="1302659"/>
    <lineage>
        <taxon>Bacteria</taxon>
        <taxon>Bacillati</taxon>
        <taxon>Bacillota</taxon>
        <taxon>Bacilli</taxon>
        <taxon>Bacillales</taxon>
        <taxon>Caryophanaceae</taxon>
        <taxon>Planococcus</taxon>
    </lineage>
</organism>
<dbReference type="KEGG" id="pll:I858_008185"/>
<sequence>MTTIGFVRHGITDWNIQGIAQGSADVPLNETGRQQAASLAERLVSEEKWDVIISSDLARAKETAEIIGNTLGLPVHHFEPRLREQSGGKIEGTTEEERLEKWGADWRTLDLAMENLEDAAERGLACVLEILENFDDQRVLLVSHGALIGLTLQKIMPETFQKTSMDNTSITLLTHTESQWTCSLFNCTTHLVKSESY</sequence>
<dbReference type="InterPro" id="IPR050275">
    <property type="entry name" value="PGM_Phosphatase"/>
</dbReference>
<evidence type="ECO:0000256" key="2">
    <source>
        <dbReference type="PIRSR" id="PIRSR613078-2"/>
    </source>
</evidence>
<dbReference type="Proteomes" id="UP000053354">
    <property type="component" value="Chromosome"/>
</dbReference>
<dbReference type="GO" id="GO:0016791">
    <property type="term" value="F:phosphatase activity"/>
    <property type="evidence" value="ECO:0007669"/>
    <property type="project" value="TreeGrafter"/>
</dbReference>
<dbReference type="EMBL" id="CP016540">
    <property type="protein sequence ID" value="ANU26972.1"/>
    <property type="molecule type" value="Genomic_DNA"/>
</dbReference>
<proteinExistence type="predicted"/>
<dbReference type="PANTHER" id="PTHR48100">
    <property type="entry name" value="BROAD-SPECIFICITY PHOSPHATASE YOR283W-RELATED"/>
    <property type="match status" value="1"/>
</dbReference>
<feature type="binding site" evidence="2">
    <location>
        <begin position="8"/>
        <end position="15"/>
    </location>
    <ligand>
        <name>substrate</name>
    </ligand>
</feature>
<dbReference type="InterPro" id="IPR029033">
    <property type="entry name" value="His_PPase_superfam"/>
</dbReference>
<dbReference type="OrthoDB" id="9782128at2"/>
<evidence type="ECO:0000256" key="1">
    <source>
        <dbReference type="PIRSR" id="PIRSR613078-1"/>
    </source>
</evidence>
<dbReference type="Pfam" id="PF00300">
    <property type="entry name" value="His_Phos_1"/>
    <property type="match status" value="1"/>
</dbReference>
<reference evidence="3" key="1">
    <citation type="submission" date="2016-10" db="EMBL/GenBank/DDBJ databases">
        <authorList>
            <person name="See-Too W.S."/>
        </authorList>
    </citation>
    <scope>NUCLEOTIDE SEQUENCE</scope>
    <source>
        <strain evidence="3">L10.15</strain>
    </source>
</reference>
<dbReference type="PANTHER" id="PTHR48100:SF1">
    <property type="entry name" value="HISTIDINE PHOSPHATASE FAMILY PROTEIN-RELATED"/>
    <property type="match status" value="1"/>
</dbReference>
<feature type="active site" description="Tele-phosphohistidine intermediate" evidence="1">
    <location>
        <position position="9"/>
    </location>
</feature>
<dbReference type="RefSeq" id="WP_049693814.1">
    <property type="nucleotide sequence ID" value="NZ_CP016540.2"/>
</dbReference>
<dbReference type="AlphaFoldDB" id="A0A1B1S1A9"/>
<keyword evidence="4" id="KW-1185">Reference proteome</keyword>
<evidence type="ECO:0000313" key="4">
    <source>
        <dbReference type="Proteomes" id="UP000053354"/>
    </source>
</evidence>
<accession>A0A1B1S1A9</accession>
<dbReference type="CDD" id="cd07067">
    <property type="entry name" value="HP_PGM_like"/>
    <property type="match status" value="1"/>
</dbReference>
<name>A0A1B1S1A9_9BACL</name>
<dbReference type="SUPFAM" id="SSF53254">
    <property type="entry name" value="Phosphoglycerate mutase-like"/>
    <property type="match status" value="1"/>
</dbReference>
<feature type="active site" description="Proton donor/acceptor" evidence="1">
    <location>
        <position position="84"/>
    </location>
</feature>
<dbReference type="Gene3D" id="3.40.50.1240">
    <property type="entry name" value="Phosphoglycerate mutase-like"/>
    <property type="match status" value="1"/>
</dbReference>
<feature type="binding site" evidence="2">
    <location>
        <position position="59"/>
    </location>
    <ligand>
        <name>substrate</name>
    </ligand>
</feature>
<evidence type="ECO:0000313" key="3">
    <source>
        <dbReference type="EMBL" id="ANU26972.1"/>
    </source>
</evidence>
<dbReference type="SMART" id="SM00855">
    <property type="entry name" value="PGAM"/>
    <property type="match status" value="1"/>
</dbReference>
<dbReference type="STRING" id="1302659.I858_008185"/>
<protein>
    <submittedName>
        <fullName evidence="3">Histidine phosphatase family protein</fullName>
    </submittedName>
</protein>
<gene>
    <name evidence="3" type="ORF">I858_008185</name>
</gene>
<dbReference type="GO" id="GO:0005737">
    <property type="term" value="C:cytoplasm"/>
    <property type="evidence" value="ECO:0007669"/>
    <property type="project" value="TreeGrafter"/>
</dbReference>
<dbReference type="InterPro" id="IPR013078">
    <property type="entry name" value="His_Pase_superF_clade-1"/>
</dbReference>